<keyword evidence="2" id="KW-1185">Reference proteome</keyword>
<organism evidence="1 2">
    <name type="scientific">Roseateles depolymerans</name>
    <dbReference type="NCBI Taxonomy" id="76731"/>
    <lineage>
        <taxon>Bacteria</taxon>
        <taxon>Pseudomonadati</taxon>
        <taxon>Pseudomonadota</taxon>
        <taxon>Betaproteobacteria</taxon>
        <taxon>Burkholderiales</taxon>
        <taxon>Sphaerotilaceae</taxon>
        <taxon>Roseateles</taxon>
    </lineage>
</organism>
<proteinExistence type="predicted"/>
<dbReference type="RefSeq" id="WP_083525884.1">
    <property type="nucleotide sequence ID" value="NZ_CP013729.1"/>
</dbReference>
<accession>A0A0U3MWM8</accession>
<dbReference type="SUPFAM" id="SSF52540">
    <property type="entry name" value="P-loop containing nucleoside triphosphate hydrolases"/>
    <property type="match status" value="1"/>
</dbReference>
<dbReference type="InterPro" id="IPR052735">
    <property type="entry name" value="NAD_biosynth-regulator"/>
</dbReference>
<dbReference type="Pfam" id="PF13521">
    <property type="entry name" value="AAA_28"/>
    <property type="match status" value="1"/>
</dbReference>
<evidence type="ECO:0000313" key="1">
    <source>
        <dbReference type="EMBL" id="ALV08778.1"/>
    </source>
</evidence>
<protein>
    <submittedName>
        <fullName evidence="1">Transcriptional regulator</fullName>
    </submittedName>
</protein>
<dbReference type="PATRIC" id="fig|76731.3.peg.4441"/>
<dbReference type="InterPro" id="IPR004821">
    <property type="entry name" value="Cyt_trans-like"/>
</dbReference>
<dbReference type="SUPFAM" id="SSF52374">
    <property type="entry name" value="Nucleotidylyl transferase"/>
    <property type="match status" value="1"/>
</dbReference>
<reference evidence="1 2" key="1">
    <citation type="submission" date="2015-12" db="EMBL/GenBank/DDBJ databases">
        <title>Complete genome of Roseateles depolymerans KCTC 42856.</title>
        <authorList>
            <person name="Kim K.M."/>
        </authorList>
    </citation>
    <scope>NUCLEOTIDE SEQUENCE [LARGE SCALE GENOMIC DNA]</scope>
    <source>
        <strain evidence="1 2">KCTC 42856</strain>
    </source>
</reference>
<dbReference type="Gene3D" id="3.40.50.620">
    <property type="entry name" value="HUPs"/>
    <property type="match status" value="1"/>
</dbReference>
<dbReference type="KEGG" id="rdp:RD2015_4335"/>
<dbReference type="Gene3D" id="3.40.50.300">
    <property type="entry name" value="P-loop containing nucleotide triphosphate hydrolases"/>
    <property type="match status" value="1"/>
</dbReference>
<dbReference type="InterPro" id="IPR027417">
    <property type="entry name" value="P-loop_NTPase"/>
</dbReference>
<dbReference type="EMBL" id="CP013729">
    <property type="protein sequence ID" value="ALV08778.1"/>
    <property type="molecule type" value="Genomic_DNA"/>
</dbReference>
<dbReference type="InterPro" id="IPR014729">
    <property type="entry name" value="Rossmann-like_a/b/a_fold"/>
</dbReference>
<dbReference type="GO" id="GO:0003824">
    <property type="term" value="F:catalytic activity"/>
    <property type="evidence" value="ECO:0007669"/>
    <property type="project" value="InterPro"/>
</dbReference>
<dbReference type="PANTHER" id="PTHR37512">
    <property type="entry name" value="TRIFUNCTIONAL NAD BIOSYNTHESIS/REGULATOR PROTEIN NADR"/>
    <property type="match status" value="1"/>
</dbReference>
<dbReference type="AlphaFoldDB" id="A0A0U3MWM8"/>
<name>A0A0U3MWM8_9BURK</name>
<dbReference type="Proteomes" id="UP000060699">
    <property type="component" value="Chromosome"/>
</dbReference>
<sequence>MSGPHVLPRRFPRGLVVGKFCPLHLGHEHLIQHAQQHCDELVVLSYTEPGFPGLDRERRAAWLAARFPALRCHVLDPEHLSRLCHDHGVAPRQIPADDAPGDVHRHFVAGLMLDLFGGPVQAVFTSETYGDGFAAVLSQVFGAPVRHVCVDLHRVQVPVSGTQVRRDPLAHRHLLSPEVFADFMPRIALLGGESTGKTTLARALAQSLNTAWVPEFGRTLWEQQAGRLSFEDMALIGSTQIAHEVQQAQRAQGCLICDTTPLTTRLYSEWMFGQVDPVLSAAAERRYTLTVLCDTDIPFEQDGTRQAADSRLMQQARYRQELSDRNVPFVEVSGSLDQRLSMAVRAIQAAVKREDGAHPVKSAP</sequence>
<dbReference type="OrthoDB" id="9151999at2"/>
<gene>
    <name evidence="1" type="ORF">RD2015_4335</name>
</gene>
<dbReference type="PANTHER" id="PTHR37512:SF1">
    <property type="entry name" value="NADR_TTD14 AAA DOMAIN-CONTAINING PROTEIN"/>
    <property type="match status" value="1"/>
</dbReference>
<dbReference type="InterPro" id="IPR038727">
    <property type="entry name" value="NadR/Ttd14_AAA_dom"/>
</dbReference>
<dbReference type="STRING" id="76731.RD2015_4335"/>
<evidence type="ECO:0000313" key="2">
    <source>
        <dbReference type="Proteomes" id="UP000060699"/>
    </source>
</evidence>
<dbReference type="NCBIfam" id="TIGR00125">
    <property type="entry name" value="cyt_tran_rel"/>
    <property type="match status" value="1"/>
</dbReference>